<dbReference type="OrthoDB" id="4703at2759"/>
<gene>
    <name evidence="2" type="ORF">RSOLAG1IB_07984</name>
</gene>
<dbReference type="STRING" id="1108050.A0A0B7FKA7"/>
<name>A0A0B7FKA7_THACB</name>
<protein>
    <submittedName>
        <fullName evidence="2">Uncharacterized protein</fullName>
    </submittedName>
</protein>
<feature type="compositionally biased region" description="Basic residues" evidence="1">
    <location>
        <begin position="1"/>
        <end position="10"/>
    </location>
</feature>
<dbReference type="Proteomes" id="UP000059188">
    <property type="component" value="Unassembled WGS sequence"/>
</dbReference>
<sequence length="235" mass="26101">MSRRSGRKSNKTSNTELEGKNLESSTRSTVGNPDDNIHAGRNDETVDWESSHHNAESTQNAGALGNAQTMVNAIPETVPSNFAQTTRHIHRTIAREVNARARPCPAFFPDPAVRLAPGYTKTHGLFEGQTLVQEVGKRDINNTRKARDYLGMNVGAGPLLDVCEDLGWFKEAKEKRPVVYQNVVIQPTDYEYLQPNDAASYVNDGIDTVKCLMGPFGDQKMVEIKLCETQRLVTR</sequence>
<feature type="compositionally biased region" description="Polar residues" evidence="1">
    <location>
        <begin position="11"/>
        <end position="31"/>
    </location>
</feature>
<accession>A0A0B7FKA7</accession>
<evidence type="ECO:0000256" key="1">
    <source>
        <dbReference type="SAM" id="MobiDB-lite"/>
    </source>
</evidence>
<dbReference type="AlphaFoldDB" id="A0A0B7FKA7"/>
<organism evidence="2 3">
    <name type="scientific">Thanatephorus cucumeris (strain AG1-IB / isolate 7/3/14)</name>
    <name type="common">Lettuce bottom rot fungus</name>
    <name type="synonym">Rhizoctonia solani</name>
    <dbReference type="NCBI Taxonomy" id="1108050"/>
    <lineage>
        <taxon>Eukaryota</taxon>
        <taxon>Fungi</taxon>
        <taxon>Dikarya</taxon>
        <taxon>Basidiomycota</taxon>
        <taxon>Agaricomycotina</taxon>
        <taxon>Agaricomycetes</taxon>
        <taxon>Cantharellales</taxon>
        <taxon>Ceratobasidiaceae</taxon>
        <taxon>Rhizoctonia</taxon>
        <taxon>Rhizoctonia solani AG-1</taxon>
    </lineage>
</organism>
<proteinExistence type="predicted"/>
<keyword evidence="3" id="KW-1185">Reference proteome</keyword>
<evidence type="ECO:0000313" key="2">
    <source>
        <dbReference type="EMBL" id="CEL56658.1"/>
    </source>
</evidence>
<reference evidence="2 3" key="1">
    <citation type="submission" date="2014-11" db="EMBL/GenBank/DDBJ databases">
        <authorList>
            <person name="Wibberg Daniel"/>
        </authorList>
    </citation>
    <scope>NUCLEOTIDE SEQUENCE [LARGE SCALE GENOMIC DNA]</scope>
    <source>
        <strain evidence="2">Rhizoctonia solani AG1-IB 7/3/14</strain>
    </source>
</reference>
<evidence type="ECO:0000313" key="3">
    <source>
        <dbReference type="Proteomes" id="UP000059188"/>
    </source>
</evidence>
<feature type="region of interest" description="Disordered" evidence="1">
    <location>
        <begin position="1"/>
        <end position="42"/>
    </location>
</feature>
<dbReference type="EMBL" id="LN679123">
    <property type="protein sequence ID" value="CEL56658.1"/>
    <property type="molecule type" value="Genomic_DNA"/>
</dbReference>